<evidence type="ECO:0000313" key="1">
    <source>
        <dbReference type="EMBL" id="MBX36656.1"/>
    </source>
</evidence>
<organism evidence="1">
    <name type="scientific">Rhizophora mucronata</name>
    <name type="common">Asiatic mangrove</name>
    <dbReference type="NCBI Taxonomy" id="61149"/>
    <lineage>
        <taxon>Eukaryota</taxon>
        <taxon>Viridiplantae</taxon>
        <taxon>Streptophyta</taxon>
        <taxon>Embryophyta</taxon>
        <taxon>Tracheophyta</taxon>
        <taxon>Spermatophyta</taxon>
        <taxon>Magnoliopsida</taxon>
        <taxon>eudicotyledons</taxon>
        <taxon>Gunneridae</taxon>
        <taxon>Pentapetalae</taxon>
        <taxon>rosids</taxon>
        <taxon>fabids</taxon>
        <taxon>Malpighiales</taxon>
        <taxon>Rhizophoraceae</taxon>
        <taxon>Rhizophora</taxon>
    </lineage>
</organism>
<sequence length="38" mass="4423">MVWNSKREKMLVIEEGPFDSAVLCIQCHIRLPGPPYQH</sequence>
<dbReference type="EMBL" id="GGEC01056172">
    <property type="protein sequence ID" value="MBX36656.1"/>
    <property type="molecule type" value="Transcribed_RNA"/>
</dbReference>
<proteinExistence type="predicted"/>
<protein>
    <submittedName>
        <fullName evidence="1">Uncharacterized protein</fullName>
    </submittedName>
</protein>
<accession>A0A2P2N2K5</accession>
<dbReference type="AlphaFoldDB" id="A0A2P2N2K5"/>
<reference evidence="1" key="1">
    <citation type="submission" date="2018-02" db="EMBL/GenBank/DDBJ databases">
        <title>Rhizophora mucronata_Transcriptome.</title>
        <authorList>
            <person name="Meera S.P."/>
            <person name="Sreeshan A."/>
            <person name="Augustine A."/>
        </authorList>
    </citation>
    <scope>NUCLEOTIDE SEQUENCE</scope>
    <source>
        <tissue evidence="1">Leaf</tissue>
    </source>
</reference>
<name>A0A2P2N2K5_RHIMU</name>